<protein>
    <submittedName>
        <fullName evidence="1">Uncharacterized protein</fullName>
    </submittedName>
</protein>
<name>A0A4S8KYH7_DENBC</name>
<gene>
    <name evidence="1" type="ORF">K435DRAFT_694248</name>
</gene>
<evidence type="ECO:0000313" key="1">
    <source>
        <dbReference type="EMBL" id="THU81086.1"/>
    </source>
</evidence>
<dbReference type="OrthoDB" id="3250313at2759"/>
<keyword evidence="2" id="KW-1185">Reference proteome</keyword>
<dbReference type="AlphaFoldDB" id="A0A4S8KYH7"/>
<accession>A0A4S8KYH7</accession>
<evidence type="ECO:0000313" key="2">
    <source>
        <dbReference type="Proteomes" id="UP000297245"/>
    </source>
</evidence>
<dbReference type="Proteomes" id="UP000297245">
    <property type="component" value="Unassembled WGS sequence"/>
</dbReference>
<reference evidence="1 2" key="1">
    <citation type="journal article" date="2019" name="Nat. Ecol. Evol.">
        <title>Megaphylogeny resolves global patterns of mushroom evolution.</title>
        <authorList>
            <person name="Varga T."/>
            <person name="Krizsan K."/>
            <person name="Foldi C."/>
            <person name="Dima B."/>
            <person name="Sanchez-Garcia M."/>
            <person name="Sanchez-Ramirez S."/>
            <person name="Szollosi G.J."/>
            <person name="Szarkandi J.G."/>
            <person name="Papp V."/>
            <person name="Albert L."/>
            <person name="Andreopoulos W."/>
            <person name="Angelini C."/>
            <person name="Antonin V."/>
            <person name="Barry K.W."/>
            <person name="Bougher N.L."/>
            <person name="Buchanan P."/>
            <person name="Buyck B."/>
            <person name="Bense V."/>
            <person name="Catcheside P."/>
            <person name="Chovatia M."/>
            <person name="Cooper J."/>
            <person name="Damon W."/>
            <person name="Desjardin D."/>
            <person name="Finy P."/>
            <person name="Geml J."/>
            <person name="Haridas S."/>
            <person name="Hughes K."/>
            <person name="Justo A."/>
            <person name="Karasinski D."/>
            <person name="Kautmanova I."/>
            <person name="Kiss B."/>
            <person name="Kocsube S."/>
            <person name="Kotiranta H."/>
            <person name="LaButti K.M."/>
            <person name="Lechner B.E."/>
            <person name="Liimatainen K."/>
            <person name="Lipzen A."/>
            <person name="Lukacs Z."/>
            <person name="Mihaltcheva S."/>
            <person name="Morgado L.N."/>
            <person name="Niskanen T."/>
            <person name="Noordeloos M.E."/>
            <person name="Ohm R.A."/>
            <person name="Ortiz-Santana B."/>
            <person name="Ovrebo C."/>
            <person name="Racz N."/>
            <person name="Riley R."/>
            <person name="Savchenko A."/>
            <person name="Shiryaev A."/>
            <person name="Soop K."/>
            <person name="Spirin V."/>
            <person name="Szebenyi C."/>
            <person name="Tomsovsky M."/>
            <person name="Tulloss R.E."/>
            <person name="Uehling J."/>
            <person name="Grigoriev I.V."/>
            <person name="Vagvolgyi C."/>
            <person name="Papp T."/>
            <person name="Martin F.M."/>
            <person name="Miettinen O."/>
            <person name="Hibbett D.S."/>
            <person name="Nagy L.G."/>
        </authorList>
    </citation>
    <scope>NUCLEOTIDE SEQUENCE [LARGE SCALE GENOMIC DNA]</scope>
    <source>
        <strain evidence="1 2">CBS 962.96</strain>
    </source>
</reference>
<sequence length="171" mass="19683">MKEYLSNDLESYPEWLEAIESLVSLEAAFKFTDFKKILPTTKRPVAVPVWVKNARKEPLPKKVGNSVTFSNEVLIWWNTMQPEWRVLEQDDLDKGEWVKEVKGPWGKLKCPGINGLYSMMACLRWWAVREISEGGKLSEKWKGLLGDLVWVMDSITADEEQPPTKKSRPSA</sequence>
<dbReference type="EMBL" id="ML179841">
    <property type="protein sequence ID" value="THU81086.1"/>
    <property type="molecule type" value="Genomic_DNA"/>
</dbReference>
<proteinExistence type="predicted"/>
<organism evidence="1 2">
    <name type="scientific">Dendrothele bispora (strain CBS 962.96)</name>
    <dbReference type="NCBI Taxonomy" id="1314807"/>
    <lineage>
        <taxon>Eukaryota</taxon>
        <taxon>Fungi</taxon>
        <taxon>Dikarya</taxon>
        <taxon>Basidiomycota</taxon>
        <taxon>Agaricomycotina</taxon>
        <taxon>Agaricomycetes</taxon>
        <taxon>Agaricomycetidae</taxon>
        <taxon>Agaricales</taxon>
        <taxon>Agaricales incertae sedis</taxon>
        <taxon>Dendrothele</taxon>
    </lineage>
</organism>